<dbReference type="SMART" id="SM00387">
    <property type="entry name" value="HATPase_c"/>
    <property type="match status" value="1"/>
</dbReference>
<dbReference type="PROSITE" id="PS50109">
    <property type="entry name" value="HIS_KIN"/>
    <property type="match status" value="1"/>
</dbReference>
<feature type="transmembrane region" description="Helical" evidence="12">
    <location>
        <begin position="50"/>
        <end position="71"/>
    </location>
</feature>
<dbReference type="PRINTS" id="PR00344">
    <property type="entry name" value="BCTRLSENSOR"/>
</dbReference>
<feature type="compositionally biased region" description="Low complexity" evidence="11">
    <location>
        <begin position="19"/>
        <end position="28"/>
    </location>
</feature>
<proteinExistence type="predicted"/>
<evidence type="ECO:0000256" key="12">
    <source>
        <dbReference type="SAM" id="Phobius"/>
    </source>
</evidence>
<dbReference type="SUPFAM" id="SSF47384">
    <property type="entry name" value="Homodimeric domain of signal transducing histidine kinase"/>
    <property type="match status" value="1"/>
</dbReference>
<dbReference type="EC" id="2.7.13.3" evidence="3"/>
<dbReference type="SMART" id="SM00388">
    <property type="entry name" value="HisKA"/>
    <property type="match status" value="1"/>
</dbReference>
<dbReference type="Pfam" id="PF02518">
    <property type="entry name" value="HATPase_c"/>
    <property type="match status" value="1"/>
</dbReference>
<evidence type="ECO:0000256" key="3">
    <source>
        <dbReference type="ARBA" id="ARBA00012438"/>
    </source>
</evidence>
<dbReference type="InterPro" id="IPR003661">
    <property type="entry name" value="HisK_dim/P_dom"/>
</dbReference>
<evidence type="ECO:0000259" key="13">
    <source>
        <dbReference type="PROSITE" id="PS50109"/>
    </source>
</evidence>
<dbReference type="InterPro" id="IPR005467">
    <property type="entry name" value="His_kinase_dom"/>
</dbReference>
<evidence type="ECO:0000256" key="8">
    <source>
        <dbReference type="ARBA" id="ARBA00022989"/>
    </source>
</evidence>
<name>A0ABW1G8E2_9ACTN</name>
<keyword evidence="5" id="KW-0808">Transferase</keyword>
<dbReference type="Gene3D" id="3.30.565.10">
    <property type="entry name" value="Histidine kinase-like ATPase, C-terminal domain"/>
    <property type="match status" value="1"/>
</dbReference>
<dbReference type="PANTHER" id="PTHR45436:SF5">
    <property type="entry name" value="SENSOR HISTIDINE KINASE TRCS"/>
    <property type="match status" value="1"/>
</dbReference>
<evidence type="ECO:0000256" key="1">
    <source>
        <dbReference type="ARBA" id="ARBA00000085"/>
    </source>
</evidence>
<dbReference type="SUPFAM" id="SSF55874">
    <property type="entry name" value="ATPase domain of HSP90 chaperone/DNA topoisomerase II/histidine kinase"/>
    <property type="match status" value="1"/>
</dbReference>
<dbReference type="CDD" id="cd06225">
    <property type="entry name" value="HAMP"/>
    <property type="match status" value="1"/>
</dbReference>
<feature type="region of interest" description="Disordered" evidence="11">
    <location>
        <begin position="1"/>
        <end position="34"/>
    </location>
</feature>
<keyword evidence="8 12" id="KW-1133">Transmembrane helix</keyword>
<comment type="catalytic activity">
    <reaction evidence="1">
        <text>ATP + protein L-histidine = ADP + protein N-phospho-L-histidine.</text>
        <dbReference type="EC" id="2.7.13.3"/>
    </reaction>
</comment>
<evidence type="ECO:0000259" key="14">
    <source>
        <dbReference type="PROSITE" id="PS50885"/>
    </source>
</evidence>
<dbReference type="SUPFAM" id="SSF158472">
    <property type="entry name" value="HAMP domain-like"/>
    <property type="match status" value="1"/>
</dbReference>
<evidence type="ECO:0000256" key="10">
    <source>
        <dbReference type="ARBA" id="ARBA00023136"/>
    </source>
</evidence>
<feature type="domain" description="HAMP" evidence="14">
    <location>
        <begin position="147"/>
        <end position="200"/>
    </location>
</feature>
<keyword evidence="10 12" id="KW-0472">Membrane</keyword>
<dbReference type="InterPro" id="IPR003594">
    <property type="entry name" value="HATPase_dom"/>
</dbReference>
<reference evidence="16" key="1">
    <citation type="journal article" date="2019" name="Int. J. Syst. Evol. Microbiol.">
        <title>The Global Catalogue of Microorganisms (GCM) 10K type strain sequencing project: providing services to taxonomists for standard genome sequencing and annotation.</title>
        <authorList>
            <consortium name="The Broad Institute Genomics Platform"/>
            <consortium name="The Broad Institute Genome Sequencing Center for Infectious Disease"/>
            <person name="Wu L."/>
            <person name="Ma J."/>
        </authorList>
    </citation>
    <scope>NUCLEOTIDE SEQUENCE [LARGE SCALE GENOMIC DNA]</scope>
    <source>
        <strain evidence="16">JCM 4816</strain>
    </source>
</reference>
<keyword evidence="7 15" id="KW-0418">Kinase</keyword>
<evidence type="ECO:0000256" key="5">
    <source>
        <dbReference type="ARBA" id="ARBA00022679"/>
    </source>
</evidence>
<dbReference type="RefSeq" id="WP_380586687.1">
    <property type="nucleotide sequence ID" value="NZ_JBHSQJ010000100.1"/>
</dbReference>
<evidence type="ECO:0000313" key="16">
    <source>
        <dbReference type="Proteomes" id="UP001596174"/>
    </source>
</evidence>
<feature type="region of interest" description="Disordered" evidence="11">
    <location>
        <begin position="411"/>
        <end position="433"/>
    </location>
</feature>
<dbReference type="InterPro" id="IPR004358">
    <property type="entry name" value="Sig_transdc_His_kin-like_C"/>
</dbReference>
<dbReference type="Gene3D" id="6.10.340.10">
    <property type="match status" value="1"/>
</dbReference>
<dbReference type="InterPro" id="IPR050428">
    <property type="entry name" value="TCS_sensor_his_kinase"/>
</dbReference>
<dbReference type="CDD" id="cd00082">
    <property type="entry name" value="HisKA"/>
    <property type="match status" value="1"/>
</dbReference>
<dbReference type="Proteomes" id="UP001596174">
    <property type="component" value="Unassembled WGS sequence"/>
</dbReference>
<dbReference type="InterPro" id="IPR036097">
    <property type="entry name" value="HisK_dim/P_sf"/>
</dbReference>
<dbReference type="InterPro" id="IPR036890">
    <property type="entry name" value="HATPase_C_sf"/>
</dbReference>
<dbReference type="Pfam" id="PF00672">
    <property type="entry name" value="HAMP"/>
    <property type="match status" value="1"/>
</dbReference>
<dbReference type="Pfam" id="PF00512">
    <property type="entry name" value="HisKA"/>
    <property type="match status" value="1"/>
</dbReference>
<keyword evidence="16" id="KW-1185">Reference proteome</keyword>
<organism evidence="15 16">
    <name type="scientific">Streptacidiphilus monticola</name>
    <dbReference type="NCBI Taxonomy" id="2161674"/>
    <lineage>
        <taxon>Bacteria</taxon>
        <taxon>Bacillati</taxon>
        <taxon>Actinomycetota</taxon>
        <taxon>Actinomycetes</taxon>
        <taxon>Kitasatosporales</taxon>
        <taxon>Streptomycetaceae</taxon>
        <taxon>Streptacidiphilus</taxon>
    </lineage>
</organism>
<keyword evidence="6 12" id="KW-0812">Transmembrane</keyword>
<evidence type="ECO:0000256" key="6">
    <source>
        <dbReference type="ARBA" id="ARBA00022692"/>
    </source>
</evidence>
<accession>A0ABW1G8E2</accession>
<evidence type="ECO:0000256" key="11">
    <source>
        <dbReference type="SAM" id="MobiDB-lite"/>
    </source>
</evidence>
<dbReference type="PANTHER" id="PTHR45436">
    <property type="entry name" value="SENSOR HISTIDINE KINASE YKOH"/>
    <property type="match status" value="1"/>
</dbReference>
<sequence length="433" mass="47461">MPFPAEPKSRPTSRPRPAPAGKAAGRPWPGHEVRQSSLPFRPTLRIRLTIYYGGMFLLAGLIMILAMYLFVDQAFNQITVPRISVGDNVRIETADHTQLTGSQLNDWLQLAVHDQSYAALHTLVIKAISALIALLILAVFFGYAMAGRVLSPLGRITRTAQAVAGSDLHRRIELEGPDDELKELADTFDEMLERLDRAFDSQRKFVANASHELRTPLAINRTLLEVHLSDPNASPDLQQLGRSLLATNERSEQLVEGLLLLARSENELTERKPVDLGEVARQAVEQTRAEAESRDVRLRATLQPAVVYGNGVLLERIALNLIQNGVKYNLPADGWVEVSAGPGRDGWGELTVSNSGPVVPAYELEQIFEPFRRGKGKERTQSDKGVGLGLSIVRSVVRAHGGSIEATARADGGLSMRVRIPPSRAPERPPSLG</sequence>
<dbReference type="InterPro" id="IPR003660">
    <property type="entry name" value="HAMP_dom"/>
</dbReference>
<dbReference type="GO" id="GO:0016301">
    <property type="term" value="F:kinase activity"/>
    <property type="evidence" value="ECO:0007669"/>
    <property type="project" value="UniProtKB-KW"/>
</dbReference>
<dbReference type="Gene3D" id="1.10.287.130">
    <property type="match status" value="1"/>
</dbReference>
<dbReference type="EMBL" id="JBHSQJ010000100">
    <property type="protein sequence ID" value="MFC5910106.1"/>
    <property type="molecule type" value="Genomic_DNA"/>
</dbReference>
<comment type="subcellular location">
    <subcellularLocation>
        <location evidence="2">Cell membrane</location>
    </subcellularLocation>
</comment>
<feature type="domain" description="Histidine kinase" evidence="13">
    <location>
        <begin position="208"/>
        <end position="424"/>
    </location>
</feature>
<dbReference type="PROSITE" id="PS50885">
    <property type="entry name" value="HAMP"/>
    <property type="match status" value="1"/>
</dbReference>
<evidence type="ECO:0000256" key="2">
    <source>
        <dbReference type="ARBA" id="ARBA00004236"/>
    </source>
</evidence>
<protein>
    <recommendedName>
        <fullName evidence="3">histidine kinase</fullName>
        <ecNumber evidence="3">2.7.13.3</ecNumber>
    </recommendedName>
</protein>
<evidence type="ECO:0000256" key="4">
    <source>
        <dbReference type="ARBA" id="ARBA00022553"/>
    </source>
</evidence>
<feature type="transmembrane region" description="Helical" evidence="12">
    <location>
        <begin position="123"/>
        <end position="146"/>
    </location>
</feature>
<evidence type="ECO:0000256" key="7">
    <source>
        <dbReference type="ARBA" id="ARBA00022777"/>
    </source>
</evidence>
<keyword evidence="9" id="KW-0902">Two-component regulatory system</keyword>
<dbReference type="CDD" id="cd00075">
    <property type="entry name" value="HATPase"/>
    <property type="match status" value="1"/>
</dbReference>
<gene>
    <name evidence="15" type="ORF">ACFP3V_23165</name>
</gene>
<comment type="caution">
    <text evidence="15">The sequence shown here is derived from an EMBL/GenBank/DDBJ whole genome shotgun (WGS) entry which is preliminary data.</text>
</comment>
<keyword evidence="4" id="KW-0597">Phosphoprotein</keyword>
<dbReference type="SMART" id="SM00304">
    <property type="entry name" value="HAMP"/>
    <property type="match status" value="1"/>
</dbReference>
<evidence type="ECO:0000313" key="15">
    <source>
        <dbReference type="EMBL" id="MFC5910106.1"/>
    </source>
</evidence>
<evidence type="ECO:0000256" key="9">
    <source>
        <dbReference type="ARBA" id="ARBA00023012"/>
    </source>
</evidence>